<comment type="caution">
    <text evidence="1">The sequence shown here is derived from an EMBL/GenBank/DDBJ whole genome shotgun (WGS) entry which is preliminary data.</text>
</comment>
<dbReference type="AlphaFoldDB" id="A0A8X7NYB3"/>
<reference evidence="1 2" key="1">
    <citation type="submission" date="2020-02" db="EMBL/GenBank/DDBJ databases">
        <authorList>
            <person name="Ma Q."/>
            <person name="Huang Y."/>
            <person name="Song X."/>
            <person name="Pei D."/>
        </authorList>
    </citation>
    <scope>NUCLEOTIDE SEQUENCE [LARGE SCALE GENOMIC DNA]</scope>
    <source>
        <strain evidence="1">Sxm20200214</strain>
        <tissue evidence="1">Leaf</tissue>
    </source>
</reference>
<name>A0A8X7NYB3_BRACI</name>
<dbReference type="Pfam" id="PF06697">
    <property type="entry name" value="DUF1191"/>
    <property type="match status" value="1"/>
</dbReference>
<dbReference type="OrthoDB" id="1113487at2759"/>
<keyword evidence="2" id="KW-1185">Reference proteome</keyword>
<gene>
    <name evidence="1" type="ORF">Bca52824_090766</name>
</gene>
<protein>
    <submittedName>
        <fullName evidence="1">Uncharacterized protein</fullName>
    </submittedName>
</protein>
<dbReference type="GO" id="GO:0016020">
    <property type="term" value="C:membrane"/>
    <property type="evidence" value="ECO:0007669"/>
    <property type="project" value="TreeGrafter"/>
</dbReference>
<dbReference type="EMBL" id="JAAMPC010001581">
    <property type="protein sequence ID" value="KAG2240448.1"/>
    <property type="molecule type" value="Genomic_DNA"/>
</dbReference>
<organism evidence="1 2">
    <name type="scientific">Brassica carinata</name>
    <name type="common">Ethiopian mustard</name>
    <name type="synonym">Abyssinian cabbage</name>
    <dbReference type="NCBI Taxonomy" id="52824"/>
    <lineage>
        <taxon>Eukaryota</taxon>
        <taxon>Viridiplantae</taxon>
        <taxon>Streptophyta</taxon>
        <taxon>Embryophyta</taxon>
        <taxon>Tracheophyta</taxon>
        <taxon>Spermatophyta</taxon>
        <taxon>Magnoliopsida</taxon>
        <taxon>eudicotyledons</taxon>
        <taxon>Gunneridae</taxon>
        <taxon>Pentapetalae</taxon>
        <taxon>rosids</taxon>
        <taxon>malvids</taxon>
        <taxon>Brassicales</taxon>
        <taxon>Brassicaceae</taxon>
        <taxon>Brassiceae</taxon>
        <taxon>Brassica</taxon>
    </lineage>
</organism>
<dbReference type="InterPro" id="IPR010605">
    <property type="entry name" value="DUF1191"/>
</dbReference>
<dbReference type="PANTHER" id="PTHR33512:SF8">
    <property type="entry name" value="PROTEIN, PUTATIVE (DUF1191)-RELATED"/>
    <property type="match status" value="1"/>
</dbReference>
<evidence type="ECO:0000313" key="1">
    <source>
        <dbReference type="EMBL" id="KAG2240448.1"/>
    </source>
</evidence>
<evidence type="ECO:0000313" key="2">
    <source>
        <dbReference type="Proteomes" id="UP000886595"/>
    </source>
</evidence>
<sequence>MIRDYTICNFKLNLNTQKIHPPCSFSGIEIYTVKLRQVVTPDPKMTKKNSSVLCACFASNGNTTFSGQVSPYVCKGTRQRHYALVVSTGARGRDDSGGGEIVTLSTEMTAAEEEKEALQVSMVGHVWAATASGTRTLPIMLDDRYRNTHSNYYPSS</sequence>
<accession>A0A8X7NYB3</accession>
<proteinExistence type="predicted"/>
<dbReference type="PANTHER" id="PTHR33512">
    <property type="entry name" value="PROTEIN, PUTATIVE (DUF1191)-RELATED"/>
    <property type="match status" value="1"/>
</dbReference>
<dbReference type="Proteomes" id="UP000886595">
    <property type="component" value="Unassembled WGS sequence"/>
</dbReference>